<organism evidence="3 4">
    <name type="scientific">Folsomia candida</name>
    <name type="common">Springtail</name>
    <dbReference type="NCBI Taxonomy" id="158441"/>
    <lineage>
        <taxon>Eukaryota</taxon>
        <taxon>Metazoa</taxon>
        <taxon>Ecdysozoa</taxon>
        <taxon>Arthropoda</taxon>
        <taxon>Hexapoda</taxon>
        <taxon>Collembola</taxon>
        <taxon>Entomobryomorpha</taxon>
        <taxon>Isotomoidea</taxon>
        <taxon>Isotomidae</taxon>
        <taxon>Proisotominae</taxon>
        <taxon>Folsomia</taxon>
    </lineage>
</organism>
<feature type="region of interest" description="Disordered" evidence="2">
    <location>
        <begin position="260"/>
        <end position="325"/>
    </location>
</feature>
<comment type="caution">
    <text evidence="3">The sequence shown here is derived from an EMBL/GenBank/DDBJ whole genome shotgun (WGS) entry which is preliminary data.</text>
</comment>
<feature type="compositionally biased region" description="Basic and acidic residues" evidence="2">
    <location>
        <begin position="294"/>
        <end position="305"/>
    </location>
</feature>
<protein>
    <submittedName>
        <fullName evidence="3">Uncharacterized protein</fullName>
    </submittedName>
</protein>
<feature type="compositionally biased region" description="Polar residues" evidence="2">
    <location>
        <begin position="274"/>
        <end position="289"/>
    </location>
</feature>
<feature type="compositionally biased region" description="Polar residues" evidence="2">
    <location>
        <begin position="339"/>
        <end position="350"/>
    </location>
</feature>
<feature type="coiled-coil region" evidence="1">
    <location>
        <begin position="93"/>
        <end position="127"/>
    </location>
</feature>
<sequence length="358" mass="40991">MVGTKRTALQIKSPAVPNLTIKKQTKTRATSAKKIKLGEITNCGYNIDIMSQTQNNQPGGSGNRGNTPITFNILSSLLKESTATLAQQLNQRFDSLDRSITNQNIKINELENEVQIMKSSFSKVSNENEALWRELNKINLVFSGIPEGENETQQDLFFKISKIIQQTTGKNISFDTAYRVGKPLSRSSRPVKIRFRSIAERNEVYSNKLKVLKPIYINEDLPHSTRKEHAIMRQKRSQLIANGQSPNDIRMDWKKRQVITRNSSQTHHIRPTHHSQNLTRGSQLSSTLHQRPKARGDRVRDDHESQTTSEWQNVDDEDNMNWTPTFVNQQSHSDAWQDVSDFSDNQNQNPPFLEKINL</sequence>
<keyword evidence="1" id="KW-0175">Coiled coil</keyword>
<evidence type="ECO:0000256" key="1">
    <source>
        <dbReference type="SAM" id="Coils"/>
    </source>
</evidence>
<proteinExistence type="predicted"/>
<name>A0A226D5Q9_FOLCA</name>
<evidence type="ECO:0000313" key="4">
    <source>
        <dbReference type="Proteomes" id="UP000198287"/>
    </source>
</evidence>
<dbReference type="EMBL" id="LNIX01000034">
    <property type="protein sequence ID" value="OXA40410.1"/>
    <property type="molecule type" value="Genomic_DNA"/>
</dbReference>
<dbReference type="AlphaFoldDB" id="A0A226D5Q9"/>
<evidence type="ECO:0000313" key="3">
    <source>
        <dbReference type="EMBL" id="OXA40410.1"/>
    </source>
</evidence>
<feature type="region of interest" description="Disordered" evidence="2">
    <location>
        <begin position="339"/>
        <end position="358"/>
    </location>
</feature>
<evidence type="ECO:0000256" key="2">
    <source>
        <dbReference type="SAM" id="MobiDB-lite"/>
    </source>
</evidence>
<gene>
    <name evidence="3" type="ORF">Fcan01_24923</name>
</gene>
<reference evidence="3 4" key="1">
    <citation type="submission" date="2015-12" db="EMBL/GenBank/DDBJ databases">
        <title>The genome of Folsomia candida.</title>
        <authorList>
            <person name="Faddeeva A."/>
            <person name="Derks M.F."/>
            <person name="Anvar Y."/>
            <person name="Smit S."/>
            <person name="Van Straalen N."/>
            <person name="Roelofs D."/>
        </authorList>
    </citation>
    <scope>NUCLEOTIDE SEQUENCE [LARGE SCALE GENOMIC DNA]</scope>
    <source>
        <strain evidence="3 4">VU population</strain>
        <tissue evidence="3">Whole body</tissue>
    </source>
</reference>
<dbReference type="Gene3D" id="3.30.70.1820">
    <property type="entry name" value="L1 transposable element, RRM domain"/>
    <property type="match status" value="1"/>
</dbReference>
<keyword evidence="4" id="KW-1185">Reference proteome</keyword>
<accession>A0A226D5Q9</accession>
<dbReference type="Proteomes" id="UP000198287">
    <property type="component" value="Unassembled WGS sequence"/>
</dbReference>